<proteinExistence type="predicted"/>
<dbReference type="KEGG" id="kbs:EPA93_21630"/>
<evidence type="ECO:0000256" key="2">
    <source>
        <dbReference type="SAM" id="Phobius"/>
    </source>
</evidence>
<feature type="transmembrane region" description="Helical" evidence="2">
    <location>
        <begin position="85"/>
        <end position="106"/>
    </location>
</feature>
<keyword evidence="4" id="KW-1185">Reference proteome</keyword>
<keyword evidence="2" id="KW-0812">Transmembrane</keyword>
<keyword evidence="2" id="KW-0472">Membrane</keyword>
<feature type="region of interest" description="Disordered" evidence="1">
    <location>
        <begin position="1"/>
        <end position="49"/>
    </location>
</feature>
<dbReference type="AlphaFoldDB" id="A0A4P6JT36"/>
<evidence type="ECO:0000313" key="3">
    <source>
        <dbReference type="EMBL" id="QBD78453.1"/>
    </source>
</evidence>
<name>A0A4P6JT36_KTERU</name>
<dbReference type="RefSeq" id="WP_129889506.1">
    <property type="nucleotide sequence ID" value="NZ_CP035758.1"/>
</dbReference>
<reference evidence="3 4" key="1">
    <citation type="submission" date="2019-01" db="EMBL/GenBank/DDBJ databases">
        <title>Ktedonosporobacter rubrisoli SCAWS-G2.</title>
        <authorList>
            <person name="Huang Y."/>
            <person name="Yan B."/>
        </authorList>
    </citation>
    <scope>NUCLEOTIDE SEQUENCE [LARGE SCALE GENOMIC DNA]</scope>
    <source>
        <strain evidence="3 4">SCAWS-G2</strain>
    </source>
</reference>
<dbReference type="EMBL" id="CP035758">
    <property type="protein sequence ID" value="QBD78453.1"/>
    <property type="molecule type" value="Genomic_DNA"/>
</dbReference>
<organism evidence="3 4">
    <name type="scientific">Ktedonosporobacter rubrisoli</name>
    <dbReference type="NCBI Taxonomy" id="2509675"/>
    <lineage>
        <taxon>Bacteria</taxon>
        <taxon>Bacillati</taxon>
        <taxon>Chloroflexota</taxon>
        <taxon>Ktedonobacteria</taxon>
        <taxon>Ktedonobacterales</taxon>
        <taxon>Ktedonosporobacteraceae</taxon>
        <taxon>Ktedonosporobacter</taxon>
    </lineage>
</organism>
<evidence type="ECO:0000256" key="1">
    <source>
        <dbReference type="SAM" id="MobiDB-lite"/>
    </source>
</evidence>
<feature type="transmembrane region" description="Helical" evidence="2">
    <location>
        <begin position="54"/>
        <end position="73"/>
    </location>
</feature>
<accession>A0A4P6JT36</accession>
<dbReference type="Proteomes" id="UP000290365">
    <property type="component" value="Chromosome"/>
</dbReference>
<feature type="compositionally biased region" description="Low complexity" evidence="1">
    <location>
        <begin position="25"/>
        <end position="37"/>
    </location>
</feature>
<evidence type="ECO:0000313" key="4">
    <source>
        <dbReference type="Proteomes" id="UP000290365"/>
    </source>
</evidence>
<feature type="compositionally biased region" description="Polar residues" evidence="1">
    <location>
        <begin position="38"/>
        <end position="49"/>
    </location>
</feature>
<keyword evidence="2" id="KW-1133">Transmembrane helix</keyword>
<protein>
    <submittedName>
        <fullName evidence="3">Uncharacterized protein</fullName>
    </submittedName>
</protein>
<gene>
    <name evidence="3" type="ORF">EPA93_21630</name>
</gene>
<sequence length="111" mass="11662">MSYQMPSEGESQRYQSGYSAGELGSSYSDSFGSQQSQKIGQIPSSPSSTIGPRLALAIVSVVMLVPLSAIILLGGSSSMEGFGFIVSRLIALGLVCITIAIINVVFNFKHV</sequence>